<sequence>MSRKHGNHPNLLHGPIRPCELPPLRLRLDLASPTLIRPRRSIRRPQFLSPFRSDFSRTPSQFEGKSRVPLSSASHRDSWGVSIPYSLSLGAVYRLGFAVIVVRWRIRVFLA</sequence>
<keyword evidence="3" id="KW-1185">Reference proteome</keyword>
<evidence type="ECO:0000313" key="2">
    <source>
        <dbReference type="EMBL" id="KAG6484783.1"/>
    </source>
</evidence>
<gene>
    <name evidence="2" type="ORF">ZIOFF_053308</name>
</gene>
<name>A0A8J5FG37_ZINOF</name>
<feature type="transmembrane region" description="Helical" evidence="1">
    <location>
        <begin position="83"/>
        <end position="102"/>
    </location>
</feature>
<keyword evidence="1" id="KW-1133">Transmembrane helix</keyword>
<proteinExistence type="predicted"/>
<evidence type="ECO:0000313" key="3">
    <source>
        <dbReference type="Proteomes" id="UP000734854"/>
    </source>
</evidence>
<reference evidence="2 3" key="1">
    <citation type="submission" date="2020-08" db="EMBL/GenBank/DDBJ databases">
        <title>Plant Genome Project.</title>
        <authorList>
            <person name="Zhang R.-G."/>
        </authorList>
    </citation>
    <scope>NUCLEOTIDE SEQUENCE [LARGE SCALE GENOMIC DNA]</scope>
    <source>
        <tissue evidence="2">Rhizome</tissue>
    </source>
</reference>
<accession>A0A8J5FG37</accession>
<dbReference type="AlphaFoldDB" id="A0A8J5FG37"/>
<dbReference type="Proteomes" id="UP000734854">
    <property type="component" value="Unassembled WGS sequence"/>
</dbReference>
<protein>
    <submittedName>
        <fullName evidence="2">Uncharacterized protein</fullName>
    </submittedName>
</protein>
<comment type="caution">
    <text evidence="2">The sequence shown here is derived from an EMBL/GenBank/DDBJ whole genome shotgun (WGS) entry which is preliminary data.</text>
</comment>
<organism evidence="2 3">
    <name type="scientific">Zingiber officinale</name>
    <name type="common">Ginger</name>
    <name type="synonym">Amomum zingiber</name>
    <dbReference type="NCBI Taxonomy" id="94328"/>
    <lineage>
        <taxon>Eukaryota</taxon>
        <taxon>Viridiplantae</taxon>
        <taxon>Streptophyta</taxon>
        <taxon>Embryophyta</taxon>
        <taxon>Tracheophyta</taxon>
        <taxon>Spermatophyta</taxon>
        <taxon>Magnoliopsida</taxon>
        <taxon>Liliopsida</taxon>
        <taxon>Zingiberales</taxon>
        <taxon>Zingiberaceae</taxon>
        <taxon>Zingiber</taxon>
    </lineage>
</organism>
<evidence type="ECO:0000256" key="1">
    <source>
        <dbReference type="SAM" id="Phobius"/>
    </source>
</evidence>
<keyword evidence="1" id="KW-0812">Transmembrane</keyword>
<dbReference type="EMBL" id="JACMSC010000015">
    <property type="protein sequence ID" value="KAG6484783.1"/>
    <property type="molecule type" value="Genomic_DNA"/>
</dbReference>
<keyword evidence="1" id="KW-0472">Membrane</keyword>